<comment type="caution">
    <text evidence="14">The sequence shown here is derived from an EMBL/GenBank/DDBJ whole genome shotgun (WGS) entry which is preliminary data.</text>
</comment>
<sequence length="298" mass="31513">MSKIIVIGSSNTDMVIVSDRLPKPGETILGGQFLLNPGGKGANQAVAAAKLGGETHFVCKVGNDVFGEMARKQFIETGIHCEFVQTDFENPSGVALINVDAHGENCITVASGANGSLSKADIDNASILFEKENILLIQLEIPLASVWYAVEKAANAGMKVILNPAPAAQIPDHIYPHLFAITPNETEIELLTGITVTHLDDAKKAAKKLIEKGVPHVFITLGAQGAYYQSAHDELFVPTQAVKAVDTTAAGDCFNGALAVALSKQKTWLDAITFSCRAATYSVMHAGAQASMPKLSDL</sequence>
<dbReference type="GO" id="GO:0004747">
    <property type="term" value="F:ribokinase activity"/>
    <property type="evidence" value="ECO:0007669"/>
    <property type="project" value="UniProtKB-EC"/>
</dbReference>
<keyword evidence="6 12" id="KW-0547">Nucleotide-binding</keyword>
<comment type="pathway">
    <text evidence="12">Carbohydrate metabolism; D-ribose degradation; D-ribose 5-phosphate from beta-D-ribopyranose: step 2/2.</text>
</comment>
<dbReference type="InterPro" id="IPR011611">
    <property type="entry name" value="PfkB_dom"/>
</dbReference>
<evidence type="ECO:0000256" key="9">
    <source>
        <dbReference type="ARBA" id="ARBA00022842"/>
    </source>
</evidence>
<name>A0ABW6DH98_9BACT</name>
<feature type="binding site" evidence="12">
    <location>
        <position position="282"/>
    </location>
    <ligand>
        <name>K(+)</name>
        <dbReference type="ChEBI" id="CHEBI:29103"/>
    </ligand>
</feature>
<evidence type="ECO:0000256" key="10">
    <source>
        <dbReference type="ARBA" id="ARBA00022958"/>
    </source>
</evidence>
<organism evidence="14 15">
    <name type="scientific">Aquirufa avitistagni</name>
    <dbReference type="NCBI Taxonomy" id="3104728"/>
    <lineage>
        <taxon>Bacteria</taxon>
        <taxon>Pseudomonadati</taxon>
        <taxon>Bacteroidota</taxon>
        <taxon>Cytophagia</taxon>
        <taxon>Cytophagales</taxon>
        <taxon>Flectobacillaceae</taxon>
        <taxon>Aquirufa</taxon>
    </lineage>
</organism>
<feature type="domain" description="Carbohydrate kinase PfkB" evidence="13">
    <location>
        <begin position="1"/>
        <end position="294"/>
    </location>
</feature>
<comment type="subunit">
    <text evidence="12">Homodimer.</text>
</comment>
<dbReference type="RefSeq" id="WP_377983182.1">
    <property type="nucleotide sequence ID" value="NZ_JBBKXZ010000002.1"/>
</dbReference>
<feature type="binding site" evidence="12">
    <location>
        <begin position="11"/>
        <end position="13"/>
    </location>
    <ligand>
        <name>substrate</name>
    </ligand>
</feature>
<evidence type="ECO:0000256" key="3">
    <source>
        <dbReference type="ARBA" id="ARBA00016943"/>
    </source>
</evidence>
<accession>A0ABW6DH98</accession>
<dbReference type="InterPro" id="IPR002173">
    <property type="entry name" value="Carboh/pur_kinase_PfkB_CS"/>
</dbReference>
<comment type="similarity">
    <text evidence="1">Belongs to the carbohydrate kinase pfkB family.</text>
</comment>
<feature type="binding site" evidence="12">
    <location>
        <position position="248"/>
    </location>
    <ligand>
        <name>K(+)</name>
        <dbReference type="ChEBI" id="CHEBI:29103"/>
    </ligand>
</feature>
<dbReference type="InterPro" id="IPR011877">
    <property type="entry name" value="Ribokinase"/>
</dbReference>
<keyword evidence="4 12" id="KW-0808">Transferase</keyword>
<evidence type="ECO:0000256" key="11">
    <source>
        <dbReference type="ARBA" id="ARBA00023277"/>
    </source>
</evidence>
<proteinExistence type="inferred from homology"/>
<evidence type="ECO:0000256" key="6">
    <source>
        <dbReference type="ARBA" id="ARBA00022741"/>
    </source>
</evidence>
<keyword evidence="7 12" id="KW-0418">Kinase</keyword>
<feature type="binding site" evidence="12">
    <location>
        <position position="287"/>
    </location>
    <ligand>
        <name>K(+)</name>
        <dbReference type="ChEBI" id="CHEBI:29103"/>
    </ligand>
</feature>
<comment type="cofactor">
    <cofactor evidence="12">
        <name>Mg(2+)</name>
        <dbReference type="ChEBI" id="CHEBI:18420"/>
    </cofactor>
    <text evidence="12">Requires a divalent cation, most likely magnesium in vivo, as an electrophilic catalyst to aid phosphoryl group transfer. It is the chelate of the metal and the nucleotide that is the actual substrate.</text>
</comment>
<reference evidence="14 15" key="1">
    <citation type="submission" date="2024-03" db="EMBL/GenBank/DDBJ databases">
        <title>Aquirufa genome sequencing.</title>
        <authorList>
            <person name="Pitt A."/>
            <person name="Hahn M.W."/>
        </authorList>
    </citation>
    <scope>NUCLEOTIDE SEQUENCE [LARGE SCALE GENOMIC DNA]</scope>
    <source>
        <strain evidence="14 15">OSTEICH-129V</strain>
    </source>
</reference>
<keyword evidence="10 12" id="KW-0630">Potassium</keyword>
<dbReference type="PROSITE" id="PS00584">
    <property type="entry name" value="PFKB_KINASES_2"/>
    <property type="match status" value="1"/>
</dbReference>
<comment type="caution">
    <text evidence="12">Lacks conserved residue(s) required for the propagation of feature annotation.</text>
</comment>
<dbReference type="InterPro" id="IPR029056">
    <property type="entry name" value="Ribokinase-like"/>
</dbReference>
<feature type="binding site" evidence="12">
    <location>
        <position position="252"/>
    </location>
    <ligand>
        <name>substrate</name>
    </ligand>
</feature>
<evidence type="ECO:0000256" key="7">
    <source>
        <dbReference type="ARBA" id="ARBA00022777"/>
    </source>
</evidence>
<comment type="subcellular location">
    <subcellularLocation>
        <location evidence="12">Cytoplasm</location>
    </subcellularLocation>
</comment>
<dbReference type="Gene3D" id="3.40.1190.20">
    <property type="match status" value="1"/>
</dbReference>
<dbReference type="CDD" id="cd01174">
    <property type="entry name" value="ribokinase"/>
    <property type="match status" value="1"/>
</dbReference>
<evidence type="ECO:0000256" key="12">
    <source>
        <dbReference type="HAMAP-Rule" id="MF_01987"/>
    </source>
</evidence>
<comment type="activity regulation">
    <text evidence="12">Activated by a monovalent cation that binds near, but not in, the active site. The most likely occupant of the site in vivo is potassium. Ion binding induces a conformational change that may alter substrate affinity.</text>
</comment>
<dbReference type="NCBIfam" id="TIGR02152">
    <property type="entry name" value="D_ribokin_bact"/>
    <property type="match status" value="1"/>
</dbReference>
<keyword evidence="8 12" id="KW-0067">ATP-binding</keyword>
<dbReference type="PANTHER" id="PTHR10584">
    <property type="entry name" value="SUGAR KINASE"/>
    <property type="match status" value="1"/>
</dbReference>
<feature type="binding site" evidence="12">
    <location>
        <begin position="39"/>
        <end position="43"/>
    </location>
    <ligand>
        <name>substrate</name>
    </ligand>
</feature>
<dbReference type="PANTHER" id="PTHR10584:SF166">
    <property type="entry name" value="RIBOKINASE"/>
    <property type="match status" value="1"/>
</dbReference>
<comment type="function">
    <text evidence="12">Catalyzes the phosphorylation of ribose at O-5 in a reaction requiring ATP and magnesium. The resulting D-ribose-5-phosphate can then be used either for sythesis of nucleotides, histidine, and tryptophan, or as a component of the pentose phosphate pathway.</text>
</comment>
<evidence type="ECO:0000256" key="5">
    <source>
        <dbReference type="ARBA" id="ARBA00022723"/>
    </source>
</evidence>
<comment type="similarity">
    <text evidence="12">Belongs to the carbohydrate kinase PfkB family. Ribokinase subfamily.</text>
</comment>
<keyword evidence="12" id="KW-0963">Cytoplasm</keyword>
<keyword evidence="5 12" id="KW-0479">Metal-binding</keyword>
<dbReference type="PRINTS" id="PR00990">
    <property type="entry name" value="RIBOKINASE"/>
</dbReference>
<evidence type="ECO:0000259" key="13">
    <source>
        <dbReference type="Pfam" id="PF00294"/>
    </source>
</evidence>
<dbReference type="SUPFAM" id="SSF53613">
    <property type="entry name" value="Ribokinase-like"/>
    <property type="match status" value="1"/>
</dbReference>
<evidence type="ECO:0000313" key="15">
    <source>
        <dbReference type="Proteomes" id="UP001598138"/>
    </source>
</evidence>
<feature type="binding site" evidence="12">
    <location>
        <begin position="220"/>
        <end position="225"/>
    </location>
    <ligand>
        <name>ATP</name>
        <dbReference type="ChEBI" id="CHEBI:30616"/>
    </ligand>
</feature>
<feature type="binding site" evidence="12">
    <location>
        <position position="291"/>
    </location>
    <ligand>
        <name>K(+)</name>
        <dbReference type="ChEBI" id="CHEBI:29103"/>
    </ligand>
</feature>
<protein>
    <recommendedName>
        <fullName evidence="3 12">Ribokinase</fullName>
        <shortName evidence="12">RK</shortName>
        <ecNumber evidence="2 12">2.7.1.15</ecNumber>
    </recommendedName>
</protein>
<gene>
    <name evidence="12 14" type="primary">rbsK</name>
    <name evidence="14" type="ORF">U0R10_06680</name>
</gene>
<feature type="binding site" evidence="12">
    <location>
        <position position="184"/>
    </location>
    <ligand>
        <name>ATP</name>
        <dbReference type="ChEBI" id="CHEBI:30616"/>
    </ligand>
</feature>
<feature type="binding site" evidence="12">
    <location>
        <position position="285"/>
    </location>
    <ligand>
        <name>K(+)</name>
        <dbReference type="ChEBI" id="CHEBI:29103"/>
    </ligand>
</feature>
<dbReference type="InterPro" id="IPR002139">
    <property type="entry name" value="Ribo/fructo_kinase"/>
</dbReference>
<feature type="binding site" evidence="12">
    <location>
        <begin position="251"/>
        <end position="252"/>
    </location>
    <ligand>
        <name>ATP</name>
        <dbReference type="ChEBI" id="CHEBI:30616"/>
    </ligand>
</feature>
<keyword evidence="11 12" id="KW-0119">Carbohydrate metabolism</keyword>
<dbReference type="HAMAP" id="MF_01987">
    <property type="entry name" value="Ribokinase"/>
    <property type="match status" value="1"/>
</dbReference>
<feature type="active site" description="Proton acceptor" evidence="12">
    <location>
        <position position="252"/>
    </location>
</feature>
<dbReference type="EMBL" id="JBBKXZ010000002">
    <property type="protein sequence ID" value="MFD3394300.1"/>
    <property type="molecule type" value="Genomic_DNA"/>
</dbReference>
<keyword evidence="15" id="KW-1185">Reference proteome</keyword>
<evidence type="ECO:0000313" key="14">
    <source>
        <dbReference type="EMBL" id="MFD3394300.1"/>
    </source>
</evidence>
<evidence type="ECO:0000256" key="4">
    <source>
        <dbReference type="ARBA" id="ARBA00022679"/>
    </source>
</evidence>
<evidence type="ECO:0000256" key="1">
    <source>
        <dbReference type="ARBA" id="ARBA00005380"/>
    </source>
</evidence>
<feature type="binding site" evidence="12">
    <location>
        <position position="140"/>
    </location>
    <ligand>
        <name>substrate</name>
    </ligand>
</feature>
<comment type="catalytic activity">
    <reaction evidence="12">
        <text>D-ribose + ATP = D-ribose 5-phosphate + ADP + H(+)</text>
        <dbReference type="Rhea" id="RHEA:13697"/>
        <dbReference type="ChEBI" id="CHEBI:15378"/>
        <dbReference type="ChEBI" id="CHEBI:30616"/>
        <dbReference type="ChEBI" id="CHEBI:47013"/>
        <dbReference type="ChEBI" id="CHEBI:78346"/>
        <dbReference type="ChEBI" id="CHEBI:456216"/>
        <dbReference type="EC" id="2.7.1.15"/>
    </reaction>
</comment>
<dbReference type="Proteomes" id="UP001598138">
    <property type="component" value="Unassembled WGS sequence"/>
</dbReference>
<dbReference type="EC" id="2.7.1.15" evidence="2 12"/>
<keyword evidence="9 12" id="KW-0460">Magnesium</keyword>
<evidence type="ECO:0000256" key="2">
    <source>
        <dbReference type="ARBA" id="ARBA00012035"/>
    </source>
</evidence>
<feature type="binding site" evidence="12">
    <location>
        <position position="246"/>
    </location>
    <ligand>
        <name>K(+)</name>
        <dbReference type="ChEBI" id="CHEBI:29103"/>
    </ligand>
</feature>
<evidence type="ECO:0000256" key="8">
    <source>
        <dbReference type="ARBA" id="ARBA00022840"/>
    </source>
</evidence>
<dbReference type="Pfam" id="PF00294">
    <property type="entry name" value="PfkB"/>
    <property type="match status" value="1"/>
</dbReference>